<protein>
    <submittedName>
        <fullName evidence="1">Uncharacterized protein</fullName>
    </submittedName>
</protein>
<dbReference type="Proteomes" id="UP001163603">
    <property type="component" value="Chromosome 4"/>
</dbReference>
<dbReference type="EMBL" id="CM047739">
    <property type="protein sequence ID" value="KAJ0044007.1"/>
    <property type="molecule type" value="Genomic_DNA"/>
</dbReference>
<name>A0ACC0Z1N1_9ROSI</name>
<comment type="caution">
    <text evidence="1">The sequence shown here is derived from an EMBL/GenBank/DDBJ whole genome shotgun (WGS) entry which is preliminary data.</text>
</comment>
<sequence>MLSSWLNWLNFTGVVGGNLLKALAEIVGIFAGIVLTDISRSKSKADVAEVAKKLLLKIAKVVNFGSIQVKLKISVEGLGSNSINSSRSTKTLLTSNNVMDENSFNKPNKE</sequence>
<accession>A0ACC0Z1N1</accession>
<keyword evidence="2" id="KW-1185">Reference proteome</keyword>
<reference evidence="2" key="1">
    <citation type="journal article" date="2023" name="G3 (Bethesda)">
        <title>Genome assembly and association tests identify interacting loci associated with vigor, precocity, and sex in interspecific pistachio rootstocks.</title>
        <authorList>
            <person name="Palmer W."/>
            <person name="Jacygrad E."/>
            <person name="Sagayaradj S."/>
            <person name="Cavanaugh K."/>
            <person name="Han R."/>
            <person name="Bertier L."/>
            <person name="Beede B."/>
            <person name="Kafkas S."/>
            <person name="Golino D."/>
            <person name="Preece J."/>
            <person name="Michelmore R."/>
        </authorList>
    </citation>
    <scope>NUCLEOTIDE SEQUENCE [LARGE SCALE GENOMIC DNA]</scope>
</reference>
<evidence type="ECO:0000313" key="2">
    <source>
        <dbReference type="Proteomes" id="UP001163603"/>
    </source>
</evidence>
<gene>
    <name evidence="1" type="ORF">Pint_18420</name>
</gene>
<proteinExistence type="predicted"/>
<organism evidence="1 2">
    <name type="scientific">Pistacia integerrima</name>
    <dbReference type="NCBI Taxonomy" id="434235"/>
    <lineage>
        <taxon>Eukaryota</taxon>
        <taxon>Viridiplantae</taxon>
        <taxon>Streptophyta</taxon>
        <taxon>Embryophyta</taxon>
        <taxon>Tracheophyta</taxon>
        <taxon>Spermatophyta</taxon>
        <taxon>Magnoliopsida</taxon>
        <taxon>eudicotyledons</taxon>
        <taxon>Gunneridae</taxon>
        <taxon>Pentapetalae</taxon>
        <taxon>rosids</taxon>
        <taxon>malvids</taxon>
        <taxon>Sapindales</taxon>
        <taxon>Anacardiaceae</taxon>
        <taxon>Pistacia</taxon>
    </lineage>
</organism>
<evidence type="ECO:0000313" key="1">
    <source>
        <dbReference type="EMBL" id="KAJ0044007.1"/>
    </source>
</evidence>